<gene>
    <name evidence="10" type="ORF">KVV02_007223</name>
</gene>
<dbReference type="Proteomes" id="UP000717515">
    <property type="component" value="Unassembled WGS sequence"/>
</dbReference>
<evidence type="ECO:0000313" key="11">
    <source>
        <dbReference type="Proteomes" id="UP000717515"/>
    </source>
</evidence>
<accession>A0A9P8CVC2</accession>
<dbReference type="GO" id="GO:0020037">
    <property type="term" value="F:heme binding"/>
    <property type="evidence" value="ECO:0007669"/>
    <property type="project" value="InterPro"/>
</dbReference>
<dbReference type="Pfam" id="PF00441">
    <property type="entry name" value="Acyl-CoA_dh_1"/>
    <property type="match status" value="1"/>
</dbReference>
<comment type="cofactor">
    <cofactor evidence="1">
        <name>FAD</name>
        <dbReference type="ChEBI" id="CHEBI:57692"/>
    </cofactor>
</comment>
<dbReference type="Pfam" id="PF00173">
    <property type="entry name" value="Cyt-b5"/>
    <property type="match status" value="1"/>
</dbReference>
<evidence type="ECO:0000256" key="8">
    <source>
        <dbReference type="ARBA" id="ARBA00023004"/>
    </source>
</evidence>
<evidence type="ECO:0000256" key="3">
    <source>
        <dbReference type="ARBA" id="ARBA00022617"/>
    </source>
</evidence>
<dbReference type="PANTHER" id="PTHR48083:SF28">
    <property type="entry name" value="ACYL-COA DEHYDROGENASE FAMILY PROTEIN (AFU_ORTHOLOGUE AFUA_6G10880)-RELATED"/>
    <property type="match status" value="1"/>
</dbReference>
<dbReference type="Pfam" id="PF02771">
    <property type="entry name" value="Acyl-CoA_dh_N"/>
    <property type="match status" value="2"/>
</dbReference>
<dbReference type="Gene3D" id="1.20.140.10">
    <property type="entry name" value="Butyryl-CoA Dehydrogenase, subunit A, domain 3"/>
    <property type="match status" value="1"/>
</dbReference>
<keyword evidence="4" id="KW-0285">Flavoprotein</keyword>
<dbReference type="InterPro" id="IPR013786">
    <property type="entry name" value="AcylCoA_DH/ox_N"/>
</dbReference>
<protein>
    <recommendedName>
        <fullName evidence="9">Cytochrome b5 heme-binding domain-containing protein</fullName>
    </recommendedName>
</protein>
<dbReference type="InterPro" id="IPR018506">
    <property type="entry name" value="Cyt_B5_heme-BS"/>
</dbReference>
<dbReference type="GO" id="GO:0003995">
    <property type="term" value="F:acyl-CoA dehydrogenase activity"/>
    <property type="evidence" value="ECO:0007669"/>
    <property type="project" value="TreeGrafter"/>
</dbReference>
<dbReference type="GO" id="GO:0005737">
    <property type="term" value="C:cytoplasm"/>
    <property type="evidence" value="ECO:0007669"/>
    <property type="project" value="TreeGrafter"/>
</dbReference>
<evidence type="ECO:0000256" key="4">
    <source>
        <dbReference type="ARBA" id="ARBA00022630"/>
    </source>
</evidence>
<evidence type="ECO:0000313" key="10">
    <source>
        <dbReference type="EMBL" id="KAG9319821.1"/>
    </source>
</evidence>
<reference evidence="10" key="1">
    <citation type="submission" date="2021-07" db="EMBL/GenBank/DDBJ databases">
        <title>Draft genome of Mortierella alpina, strain LL118, isolated from an aspen leaf litter sample.</title>
        <authorList>
            <person name="Yang S."/>
            <person name="Vinatzer B.A."/>
        </authorList>
    </citation>
    <scope>NUCLEOTIDE SEQUENCE</scope>
    <source>
        <strain evidence="10">LL118</strain>
    </source>
</reference>
<evidence type="ECO:0000259" key="9">
    <source>
        <dbReference type="PROSITE" id="PS50255"/>
    </source>
</evidence>
<dbReference type="InterPro" id="IPR001199">
    <property type="entry name" value="Cyt_B5-like_heme/steroid-bd"/>
</dbReference>
<evidence type="ECO:0000256" key="7">
    <source>
        <dbReference type="ARBA" id="ARBA00023002"/>
    </source>
</evidence>
<proteinExistence type="inferred from homology"/>
<organism evidence="10 11">
    <name type="scientific">Mortierella alpina</name>
    <name type="common">Oleaginous fungus</name>
    <name type="synonym">Mortierella renispora</name>
    <dbReference type="NCBI Taxonomy" id="64518"/>
    <lineage>
        <taxon>Eukaryota</taxon>
        <taxon>Fungi</taxon>
        <taxon>Fungi incertae sedis</taxon>
        <taxon>Mucoromycota</taxon>
        <taxon>Mortierellomycotina</taxon>
        <taxon>Mortierellomycetes</taxon>
        <taxon>Mortierellales</taxon>
        <taxon>Mortierellaceae</taxon>
        <taxon>Mortierella</taxon>
    </lineage>
</organism>
<dbReference type="InterPro" id="IPR036400">
    <property type="entry name" value="Cyt_B5-like_heme/steroid_sf"/>
</dbReference>
<feature type="domain" description="Cytochrome b5 heme-binding" evidence="9">
    <location>
        <begin position="140"/>
        <end position="250"/>
    </location>
</feature>
<dbReference type="SUPFAM" id="SSF47203">
    <property type="entry name" value="Acyl-CoA dehydrogenase C-terminal domain-like"/>
    <property type="match status" value="1"/>
</dbReference>
<dbReference type="InterPro" id="IPR006091">
    <property type="entry name" value="Acyl-CoA_Oxase/DH_mid-dom"/>
</dbReference>
<dbReference type="Gene3D" id="2.40.110.10">
    <property type="entry name" value="Butyryl-CoA Dehydrogenase, subunit A, domain 2"/>
    <property type="match status" value="1"/>
</dbReference>
<dbReference type="AlphaFoldDB" id="A0A9P8CVC2"/>
<dbReference type="InterPro" id="IPR036250">
    <property type="entry name" value="AcylCo_DH-like_C"/>
</dbReference>
<dbReference type="PROSITE" id="PS50255">
    <property type="entry name" value="CYTOCHROME_B5_2"/>
    <property type="match status" value="1"/>
</dbReference>
<evidence type="ECO:0000256" key="5">
    <source>
        <dbReference type="ARBA" id="ARBA00022723"/>
    </source>
</evidence>
<evidence type="ECO:0000256" key="1">
    <source>
        <dbReference type="ARBA" id="ARBA00001974"/>
    </source>
</evidence>
<evidence type="ECO:0000256" key="2">
    <source>
        <dbReference type="ARBA" id="ARBA00009347"/>
    </source>
</evidence>
<dbReference type="GO" id="GO:0033539">
    <property type="term" value="P:fatty acid beta-oxidation using acyl-CoA dehydrogenase"/>
    <property type="evidence" value="ECO:0007669"/>
    <property type="project" value="TreeGrafter"/>
</dbReference>
<comment type="caution">
    <text evidence="10">The sequence shown here is derived from an EMBL/GenBank/DDBJ whole genome shotgun (WGS) entry which is preliminary data.</text>
</comment>
<dbReference type="GO" id="GO:0050660">
    <property type="term" value="F:flavin adenine dinucleotide binding"/>
    <property type="evidence" value="ECO:0007669"/>
    <property type="project" value="InterPro"/>
</dbReference>
<dbReference type="GO" id="GO:0046872">
    <property type="term" value="F:metal ion binding"/>
    <property type="evidence" value="ECO:0007669"/>
    <property type="project" value="UniProtKB-KW"/>
</dbReference>
<keyword evidence="7" id="KW-0560">Oxidoreductase</keyword>
<keyword evidence="5" id="KW-0479">Metal-binding</keyword>
<dbReference type="Gene3D" id="1.10.540.10">
    <property type="entry name" value="Acyl-CoA dehydrogenase/oxidase, N-terminal domain"/>
    <property type="match status" value="1"/>
</dbReference>
<dbReference type="PANTHER" id="PTHR48083">
    <property type="entry name" value="MEDIUM-CHAIN SPECIFIC ACYL-COA DEHYDROGENASE, MITOCHONDRIAL-RELATED"/>
    <property type="match status" value="1"/>
</dbReference>
<keyword evidence="8" id="KW-0408">Iron</keyword>
<dbReference type="Gene3D" id="3.10.120.10">
    <property type="entry name" value="Cytochrome b5-like heme/steroid binding domain"/>
    <property type="match status" value="1"/>
</dbReference>
<dbReference type="InterPro" id="IPR009100">
    <property type="entry name" value="AcylCoA_DH/oxidase_NM_dom_sf"/>
</dbReference>
<dbReference type="SMART" id="SM01117">
    <property type="entry name" value="Cyt-b5"/>
    <property type="match status" value="1"/>
</dbReference>
<dbReference type="InterPro" id="IPR037069">
    <property type="entry name" value="AcylCoA_DH/ox_N_sf"/>
</dbReference>
<dbReference type="Pfam" id="PF02770">
    <property type="entry name" value="Acyl-CoA_dh_M"/>
    <property type="match status" value="1"/>
</dbReference>
<dbReference type="InterPro" id="IPR009075">
    <property type="entry name" value="AcylCo_DH/oxidase_C"/>
</dbReference>
<dbReference type="SUPFAM" id="SSF55856">
    <property type="entry name" value="Cytochrome b5-like heme/steroid binding domain"/>
    <property type="match status" value="1"/>
</dbReference>
<keyword evidence="6" id="KW-0274">FAD</keyword>
<keyword evidence="3" id="KW-0349">Heme</keyword>
<comment type="similarity">
    <text evidence="2">Belongs to the acyl-CoA dehydrogenase family.</text>
</comment>
<dbReference type="EMBL" id="JAIFTL010000371">
    <property type="protein sequence ID" value="KAG9319821.1"/>
    <property type="molecule type" value="Genomic_DNA"/>
</dbReference>
<sequence length="709" mass="78638">MISLPVQPLDLAKIKTSRSRPRGVQTHSGATVEGQWFDRVATGERALGQLGTSRPAQMATRIHARSLSLRIKRPSTNAPPFSSFFPFRFLSPPHPKEHKKPNFVPCSRFSFFSSHFHTLYFTSLSALSTQHLPRFLFVMSGYFTESQVASHSSENDCWVIVHGSVYDVSNFLGEHPGGKVFCVFLVSMEMLFGNVFANDQVREWDVKTPTGPSDKILLKHAGTDATKQFDAFHNAGVLEKYGALCIGKVGEAPKEGTEDSASASAPTAEDDEFQFGDMVPFGDPSWYQQWGSPYYKESHRRIRRYLRKFVDTDIMPFTHEWDEAKQVPMFLFKKCAEMGILAAVAGNGHLPLEYFDVEETTLFRGGDKAIVPPQEFDAFHAFIIFDEISRCGSGGVLWGILGGLGIGLPPIIKNGSEELKRRIVPDVLAGRKTICLAITEPQAGSDVANLTCVANESGEGFVVNGEKKWITNGTFADYFTAAVRTGGDGMGGVSLLVIERGMPGVSTRQMKCSGVWSSGTAYINFEDVKVPRANIVGKENRGFKYIMNNFNHERMGIVIQANRLARVCLEEAIKYGSKRKTFGVKLVNHPVLRNKLAHMARQIEATHAWMENVIYQTIIMPEDLQMIKLGGPIALLKAQSTQTLEYCAREASQIFGGLAYTRGGQGEKVERIYREVRAYAIPGGSEEIMLDLGMRQSMKVAQTMYGAKL</sequence>
<dbReference type="InterPro" id="IPR046373">
    <property type="entry name" value="Acyl-CoA_Oxase/DH_mid-dom_sf"/>
</dbReference>
<dbReference type="PROSITE" id="PS00191">
    <property type="entry name" value="CYTOCHROME_B5_1"/>
    <property type="match status" value="1"/>
</dbReference>
<evidence type="ECO:0000256" key="6">
    <source>
        <dbReference type="ARBA" id="ARBA00022827"/>
    </source>
</evidence>
<dbReference type="InterPro" id="IPR050741">
    <property type="entry name" value="Acyl-CoA_dehydrogenase"/>
</dbReference>
<dbReference type="SUPFAM" id="SSF56645">
    <property type="entry name" value="Acyl-CoA dehydrogenase NM domain-like"/>
    <property type="match status" value="1"/>
</dbReference>
<name>A0A9P8CVC2_MORAP</name>